<dbReference type="Pfam" id="PF13359">
    <property type="entry name" value="DDE_Tnp_4"/>
    <property type="match status" value="1"/>
</dbReference>
<evidence type="ECO:0000259" key="8">
    <source>
        <dbReference type="Pfam" id="PF13359"/>
    </source>
</evidence>
<feature type="domain" description="DDE Tnp4" evidence="8">
    <location>
        <begin position="109"/>
        <end position="259"/>
    </location>
</feature>
<dbReference type="AlphaFoldDB" id="A0A336MMT7"/>
<accession>A0A336MMT7</accession>
<dbReference type="VEuPathDB" id="VectorBase:CSON003538"/>
<dbReference type="PANTHER" id="PTHR22930">
    <property type="match status" value="1"/>
</dbReference>
<comment type="similarity">
    <text evidence="3">Belongs to the HARBI1 family.</text>
</comment>
<dbReference type="EMBL" id="UFQT01001656">
    <property type="protein sequence ID" value="SSX31320.1"/>
    <property type="molecule type" value="Genomic_DNA"/>
</dbReference>
<dbReference type="GO" id="GO:0016787">
    <property type="term" value="F:hydrolase activity"/>
    <property type="evidence" value="ECO:0007669"/>
    <property type="project" value="UniProtKB-KW"/>
</dbReference>
<evidence type="ECO:0000256" key="1">
    <source>
        <dbReference type="ARBA" id="ARBA00001968"/>
    </source>
</evidence>
<evidence type="ECO:0000256" key="2">
    <source>
        <dbReference type="ARBA" id="ARBA00004123"/>
    </source>
</evidence>
<evidence type="ECO:0000256" key="4">
    <source>
        <dbReference type="ARBA" id="ARBA00022722"/>
    </source>
</evidence>
<dbReference type="GO" id="GO:0004518">
    <property type="term" value="F:nuclease activity"/>
    <property type="evidence" value="ECO:0007669"/>
    <property type="project" value="UniProtKB-KW"/>
</dbReference>
<evidence type="ECO:0000256" key="3">
    <source>
        <dbReference type="ARBA" id="ARBA00006958"/>
    </source>
</evidence>
<keyword evidence="5" id="KW-0479">Metal-binding</keyword>
<keyword evidence="4" id="KW-0540">Nuclease</keyword>
<dbReference type="InterPro" id="IPR045249">
    <property type="entry name" value="HARBI1-like"/>
</dbReference>
<dbReference type="GO" id="GO:0046872">
    <property type="term" value="F:metal ion binding"/>
    <property type="evidence" value="ECO:0007669"/>
    <property type="project" value="UniProtKB-KW"/>
</dbReference>
<dbReference type="EMBL" id="UFQS01001656">
    <property type="protein sequence ID" value="SSX11755.1"/>
    <property type="molecule type" value="Genomic_DNA"/>
</dbReference>
<comment type="cofactor">
    <cofactor evidence="1">
        <name>a divalent metal cation</name>
        <dbReference type="ChEBI" id="CHEBI:60240"/>
    </cofactor>
</comment>
<keyword evidence="7" id="KW-0539">Nucleus</keyword>
<proteinExistence type="inferred from homology"/>
<dbReference type="GO" id="GO:0005634">
    <property type="term" value="C:nucleus"/>
    <property type="evidence" value="ECO:0007669"/>
    <property type="project" value="UniProtKB-SubCell"/>
</dbReference>
<evidence type="ECO:0000256" key="6">
    <source>
        <dbReference type="ARBA" id="ARBA00022801"/>
    </source>
</evidence>
<name>A0A336MMT7_CULSO</name>
<evidence type="ECO:0000313" key="9">
    <source>
        <dbReference type="EMBL" id="SSX11755.1"/>
    </source>
</evidence>
<reference evidence="10" key="2">
    <citation type="submission" date="2018-07" db="EMBL/GenBank/DDBJ databases">
        <authorList>
            <person name="Quirk P.G."/>
            <person name="Krulwich T.A."/>
        </authorList>
    </citation>
    <scope>NUCLEOTIDE SEQUENCE</scope>
</reference>
<dbReference type="PANTHER" id="PTHR22930:SF289">
    <property type="entry name" value="DDE TNP4 DOMAIN-CONTAINING PROTEIN-RELATED"/>
    <property type="match status" value="1"/>
</dbReference>
<sequence>MPIIITTAATPLDSPNLSFENGKNERNKNFLQLPNINTIKSENGLNFHQSQSLNGKKNNDINILKQKNISQAYDRFIRMPSNSEELAEIKQRFYRMVRPHGIPNVIGLIDGTHCKIYSPGGVDAERYRNRKGYFSINVQVVGGPDLKVLDIEARWPGSAHDSYIYDMSCIKMKFLRGDFGNSYLLGDGGYANSAHMLTPLTAPSTPGERAYQRAHISMRNGVERLFGVAKRRFPSLAFGLQINVNTSLSVIVACFILHNVAIINNDAVDDFEIIDEELPVQDVHENVIQNIDARNHVIQTYFANI</sequence>
<dbReference type="OMA" id="FMWANSA"/>
<reference evidence="9" key="1">
    <citation type="submission" date="2018-04" db="EMBL/GenBank/DDBJ databases">
        <authorList>
            <person name="Go L.Y."/>
            <person name="Mitchell J.A."/>
        </authorList>
    </citation>
    <scope>NUCLEOTIDE SEQUENCE</scope>
    <source>
        <tissue evidence="9">Whole organism</tissue>
    </source>
</reference>
<gene>
    <name evidence="10" type="primary">CSON003538</name>
</gene>
<evidence type="ECO:0000256" key="7">
    <source>
        <dbReference type="ARBA" id="ARBA00023242"/>
    </source>
</evidence>
<protein>
    <submittedName>
        <fullName evidence="10">CSON003538 protein</fullName>
    </submittedName>
</protein>
<evidence type="ECO:0000256" key="5">
    <source>
        <dbReference type="ARBA" id="ARBA00022723"/>
    </source>
</evidence>
<evidence type="ECO:0000313" key="10">
    <source>
        <dbReference type="EMBL" id="SSX31320.1"/>
    </source>
</evidence>
<keyword evidence="6" id="KW-0378">Hydrolase</keyword>
<comment type="subcellular location">
    <subcellularLocation>
        <location evidence="2">Nucleus</location>
    </subcellularLocation>
</comment>
<organism evidence="10">
    <name type="scientific">Culicoides sonorensis</name>
    <name type="common">Biting midge</name>
    <dbReference type="NCBI Taxonomy" id="179676"/>
    <lineage>
        <taxon>Eukaryota</taxon>
        <taxon>Metazoa</taxon>
        <taxon>Ecdysozoa</taxon>
        <taxon>Arthropoda</taxon>
        <taxon>Hexapoda</taxon>
        <taxon>Insecta</taxon>
        <taxon>Pterygota</taxon>
        <taxon>Neoptera</taxon>
        <taxon>Endopterygota</taxon>
        <taxon>Diptera</taxon>
        <taxon>Nematocera</taxon>
        <taxon>Chironomoidea</taxon>
        <taxon>Ceratopogonidae</taxon>
        <taxon>Ceratopogoninae</taxon>
        <taxon>Culicoides</taxon>
        <taxon>Monoculicoides</taxon>
    </lineage>
</organism>
<dbReference type="InterPro" id="IPR027806">
    <property type="entry name" value="HARBI1_dom"/>
</dbReference>